<organism evidence="2 3">
    <name type="scientific">Corynebacterium ulcerans</name>
    <dbReference type="NCBI Taxonomy" id="65058"/>
    <lineage>
        <taxon>Bacteria</taxon>
        <taxon>Bacillati</taxon>
        <taxon>Actinomycetota</taxon>
        <taxon>Actinomycetes</taxon>
        <taxon>Mycobacteriales</taxon>
        <taxon>Corynebacteriaceae</taxon>
        <taxon>Corynebacterium</taxon>
    </lineage>
</organism>
<protein>
    <submittedName>
        <fullName evidence="2">Uncharacterized protein</fullName>
    </submittedName>
</protein>
<dbReference type="EMBL" id="BQFK01000002">
    <property type="protein sequence ID" value="GJJ42963.1"/>
    <property type="molecule type" value="Genomic_DNA"/>
</dbReference>
<proteinExistence type="predicted"/>
<feature type="region of interest" description="Disordered" evidence="1">
    <location>
        <begin position="15"/>
        <end position="44"/>
    </location>
</feature>
<comment type="caution">
    <text evidence="2">The sequence shown here is derived from an EMBL/GenBank/DDBJ whole genome shotgun (WGS) entry which is preliminary data.</text>
</comment>
<accession>A0ABD0BG65</accession>
<gene>
    <name evidence="2" type="ORF">CULCOIPH005_11520</name>
</gene>
<name>A0ABD0BG65_CORUL</name>
<dbReference type="AlphaFoldDB" id="A0ABD0BG65"/>
<evidence type="ECO:0000313" key="3">
    <source>
        <dbReference type="Proteomes" id="UP001205910"/>
    </source>
</evidence>
<evidence type="ECO:0000313" key="2">
    <source>
        <dbReference type="EMBL" id="GJJ42963.1"/>
    </source>
</evidence>
<reference evidence="2 3" key="1">
    <citation type="submission" date="2021-11" db="EMBL/GenBank/DDBJ databases">
        <title>Whole genome sequences of diphtheriae toxin producing Corynebacterium ulcerans isolates from cats in Osaka, Japan.</title>
        <authorList>
            <person name="Umeda K."/>
            <person name="Hirai Y."/>
        </authorList>
    </citation>
    <scope>NUCLEOTIDE SEQUENCE [LARGE SCALE GENOMIC DNA]</scope>
    <source>
        <strain evidence="2 3">12109B-1</strain>
    </source>
</reference>
<dbReference type="Proteomes" id="UP001205910">
    <property type="component" value="Unassembled WGS sequence"/>
</dbReference>
<sequence>MAIVDSSFINTYDERNSAAGNAGNHLSKTNKSACDDVHNGTGEG</sequence>
<evidence type="ECO:0000256" key="1">
    <source>
        <dbReference type="SAM" id="MobiDB-lite"/>
    </source>
</evidence>